<protein>
    <submittedName>
        <fullName evidence="1">Uncharacterized protein</fullName>
    </submittedName>
</protein>
<proteinExistence type="predicted"/>
<dbReference type="Proteomes" id="UP001292094">
    <property type="component" value="Unassembled WGS sequence"/>
</dbReference>
<dbReference type="EMBL" id="JAWZYT010000784">
    <property type="protein sequence ID" value="KAK4319062.1"/>
    <property type="molecule type" value="Genomic_DNA"/>
</dbReference>
<organism evidence="1 2">
    <name type="scientific">Petrolisthes manimaculis</name>
    <dbReference type="NCBI Taxonomy" id="1843537"/>
    <lineage>
        <taxon>Eukaryota</taxon>
        <taxon>Metazoa</taxon>
        <taxon>Ecdysozoa</taxon>
        <taxon>Arthropoda</taxon>
        <taxon>Crustacea</taxon>
        <taxon>Multicrustacea</taxon>
        <taxon>Malacostraca</taxon>
        <taxon>Eumalacostraca</taxon>
        <taxon>Eucarida</taxon>
        <taxon>Decapoda</taxon>
        <taxon>Pleocyemata</taxon>
        <taxon>Anomura</taxon>
        <taxon>Galatheoidea</taxon>
        <taxon>Porcellanidae</taxon>
        <taxon>Petrolisthes</taxon>
    </lineage>
</organism>
<comment type="caution">
    <text evidence="1">The sequence shown here is derived from an EMBL/GenBank/DDBJ whole genome shotgun (WGS) entry which is preliminary data.</text>
</comment>
<sequence length="90" mass="10578">MPQEKLRAEERGFHVGGGGWGSWIGRRRIEKRKRYSEKEKLLEYWKMEMNLELVNGEPYRKKGINLKESGAGKEVRWGVAGKGNEELEWE</sequence>
<name>A0AAE1Q5X3_9EUCA</name>
<keyword evidence="2" id="KW-1185">Reference proteome</keyword>
<accession>A0AAE1Q5X3</accession>
<reference evidence="1" key="1">
    <citation type="submission" date="2023-11" db="EMBL/GenBank/DDBJ databases">
        <title>Genome assemblies of two species of porcelain crab, Petrolisthes cinctipes and Petrolisthes manimaculis (Anomura: Porcellanidae).</title>
        <authorList>
            <person name="Angst P."/>
        </authorList>
    </citation>
    <scope>NUCLEOTIDE SEQUENCE</scope>
    <source>
        <strain evidence="1">PB745_02</strain>
        <tissue evidence="1">Gill</tissue>
    </source>
</reference>
<evidence type="ECO:0000313" key="2">
    <source>
        <dbReference type="Proteomes" id="UP001292094"/>
    </source>
</evidence>
<dbReference type="AlphaFoldDB" id="A0AAE1Q5X3"/>
<gene>
    <name evidence="1" type="ORF">Pmani_009989</name>
</gene>
<evidence type="ECO:0000313" key="1">
    <source>
        <dbReference type="EMBL" id="KAK4319062.1"/>
    </source>
</evidence>